<dbReference type="RefSeq" id="XP_041683681.1">
    <property type="nucleotide sequence ID" value="XM_041833304.1"/>
</dbReference>
<feature type="domain" description="J" evidence="2">
    <location>
        <begin position="5"/>
        <end position="70"/>
    </location>
</feature>
<sequence length="241" mass="28772">MDFIDYYEILNLHHTADENEIKTAYRQLAKTTHPDKNQENNQATQNFQKLNEAYSTLSDTRKRRVYDLKYERQTGSYAPQFSSIHRTNTSTNENTAPNPGFSDTHFEGPVQNDPREKLLLKIWEADGFIEQFKSCAKSTEKKARRQRRMVEEKKEVLQFVEEKISSAEVEMKRKYEYGAGPSNLERTREYRRIRMQMDYKTRIEAELKEEGEKLALLERQLQEFSSRLSYWKQKRDAFDRN</sequence>
<evidence type="ECO:0000313" key="4">
    <source>
        <dbReference type="Proteomes" id="UP000184255"/>
    </source>
</evidence>
<dbReference type="Proteomes" id="UP000184255">
    <property type="component" value="Unassembled WGS sequence"/>
</dbReference>
<keyword evidence="1" id="KW-0175">Coiled coil</keyword>
<evidence type="ECO:0000313" key="3">
    <source>
        <dbReference type="EMBL" id="CVK95868.1"/>
    </source>
</evidence>
<dbReference type="InterPro" id="IPR018253">
    <property type="entry name" value="DnaJ_domain_CS"/>
</dbReference>
<dbReference type="PANTHER" id="PTHR43096">
    <property type="entry name" value="DNAJ HOMOLOG 1, MITOCHONDRIAL-RELATED"/>
    <property type="match status" value="1"/>
</dbReference>
<evidence type="ECO:0000256" key="1">
    <source>
        <dbReference type="SAM" id="Coils"/>
    </source>
</evidence>
<dbReference type="InterPro" id="IPR001623">
    <property type="entry name" value="DnaJ_domain"/>
</dbReference>
<name>A0A1L7TAW3_FUSMA</name>
<gene>
    <name evidence="3" type="ORF">FMAN_13791</name>
</gene>
<dbReference type="AlphaFoldDB" id="A0A1L7TAW3"/>
<dbReference type="GO" id="GO:0042026">
    <property type="term" value="P:protein refolding"/>
    <property type="evidence" value="ECO:0007669"/>
    <property type="project" value="TreeGrafter"/>
</dbReference>
<dbReference type="GO" id="GO:0051082">
    <property type="term" value="F:unfolded protein binding"/>
    <property type="evidence" value="ECO:0007669"/>
    <property type="project" value="TreeGrafter"/>
</dbReference>
<dbReference type="InterPro" id="IPR036869">
    <property type="entry name" value="J_dom_sf"/>
</dbReference>
<proteinExistence type="predicted"/>
<reference evidence="4" key="1">
    <citation type="journal article" date="2016" name="Genome Biol. Evol.">
        <title>Comparative 'omics' of the Fusarium fujikuroi species complex highlights differences in genetic potential and metabolite synthesis.</title>
        <authorList>
            <person name="Niehaus E.-M."/>
            <person name="Muensterkoetter M."/>
            <person name="Proctor R.H."/>
            <person name="Brown D.W."/>
            <person name="Sharon A."/>
            <person name="Idan Y."/>
            <person name="Oren-Young L."/>
            <person name="Sieber C.M."/>
            <person name="Novak O."/>
            <person name="Pencik A."/>
            <person name="Tarkowska D."/>
            <person name="Hromadova K."/>
            <person name="Freeman S."/>
            <person name="Maymon M."/>
            <person name="Elazar M."/>
            <person name="Youssef S.A."/>
            <person name="El-Shabrawy E.S.M."/>
            <person name="Shalaby A.B.A."/>
            <person name="Houterman P."/>
            <person name="Brock N.L."/>
            <person name="Burkhardt I."/>
            <person name="Tsavkelova E.A."/>
            <person name="Dickschat J.S."/>
            <person name="Galuszka P."/>
            <person name="Gueldener U."/>
            <person name="Tudzynski B."/>
        </authorList>
    </citation>
    <scope>NUCLEOTIDE SEQUENCE [LARGE SCALE GENOMIC DNA]</scope>
    <source>
        <strain evidence="4">MRC7560</strain>
    </source>
</reference>
<organism evidence="3 4">
    <name type="scientific">Fusarium mangiferae</name>
    <name type="common">Mango malformation disease fungus</name>
    <dbReference type="NCBI Taxonomy" id="192010"/>
    <lineage>
        <taxon>Eukaryota</taxon>
        <taxon>Fungi</taxon>
        <taxon>Dikarya</taxon>
        <taxon>Ascomycota</taxon>
        <taxon>Pezizomycotina</taxon>
        <taxon>Sordariomycetes</taxon>
        <taxon>Hypocreomycetidae</taxon>
        <taxon>Hypocreales</taxon>
        <taxon>Nectriaceae</taxon>
        <taxon>Fusarium</taxon>
        <taxon>Fusarium fujikuroi species complex</taxon>
    </lineage>
</organism>
<accession>A0A1L7TAW3</accession>
<dbReference type="Pfam" id="PF00226">
    <property type="entry name" value="DnaJ"/>
    <property type="match status" value="1"/>
</dbReference>
<comment type="caution">
    <text evidence="3">The sequence shown here is derived from an EMBL/GenBank/DDBJ whole genome shotgun (WGS) entry which is preliminary data.</text>
</comment>
<dbReference type="CDD" id="cd06257">
    <property type="entry name" value="DnaJ"/>
    <property type="match status" value="1"/>
</dbReference>
<dbReference type="PANTHER" id="PTHR43096:SF10">
    <property type="entry name" value="CHAPERONE PROTEIN DNAJ A6, CHLOROPLASTIC"/>
    <property type="match status" value="1"/>
</dbReference>
<feature type="coiled-coil region" evidence="1">
    <location>
        <begin position="200"/>
        <end position="227"/>
    </location>
</feature>
<dbReference type="GO" id="GO:0005737">
    <property type="term" value="C:cytoplasm"/>
    <property type="evidence" value="ECO:0007669"/>
    <property type="project" value="TreeGrafter"/>
</dbReference>
<feature type="coiled-coil region" evidence="1">
    <location>
        <begin position="136"/>
        <end position="170"/>
    </location>
</feature>
<dbReference type="PROSITE" id="PS00636">
    <property type="entry name" value="DNAJ_1"/>
    <property type="match status" value="1"/>
</dbReference>
<dbReference type="SMART" id="SM00271">
    <property type="entry name" value="DnaJ"/>
    <property type="match status" value="1"/>
</dbReference>
<dbReference type="PROSITE" id="PS50076">
    <property type="entry name" value="DNAJ_2"/>
    <property type="match status" value="1"/>
</dbReference>
<dbReference type="VEuPathDB" id="FungiDB:FMAN_13791"/>
<keyword evidence="4" id="KW-1185">Reference proteome</keyword>
<protein>
    <recommendedName>
        <fullName evidence="2">J domain-containing protein</fullName>
    </recommendedName>
</protein>
<dbReference type="SUPFAM" id="SSF46565">
    <property type="entry name" value="Chaperone J-domain"/>
    <property type="match status" value="1"/>
</dbReference>
<dbReference type="GeneID" id="65093040"/>
<evidence type="ECO:0000259" key="2">
    <source>
        <dbReference type="PROSITE" id="PS50076"/>
    </source>
</evidence>
<dbReference type="EMBL" id="FCQH01000007">
    <property type="protein sequence ID" value="CVK95868.1"/>
    <property type="molecule type" value="Genomic_DNA"/>
</dbReference>
<dbReference type="PRINTS" id="PR00625">
    <property type="entry name" value="JDOMAIN"/>
</dbReference>
<dbReference type="Gene3D" id="1.10.287.110">
    <property type="entry name" value="DnaJ domain"/>
    <property type="match status" value="1"/>
</dbReference>